<dbReference type="InterPro" id="IPR036445">
    <property type="entry name" value="GPCR_2_extracell_dom_sf"/>
</dbReference>
<dbReference type="OrthoDB" id="6138650at2759"/>
<evidence type="ECO:0000256" key="2">
    <source>
        <dbReference type="SAM" id="Phobius"/>
    </source>
</evidence>
<keyword evidence="2" id="KW-1133">Transmembrane helix</keyword>
<reference evidence="4 5" key="1">
    <citation type="submission" date="2015-04" db="EMBL/GenBank/DDBJ databases">
        <title>Lasius niger genome sequencing.</title>
        <authorList>
            <person name="Konorov E.A."/>
            <person name="Nikitin M.A."/>
            <person name="Kirill M.V."/>
            <person name="Chang P."/>
        </authorList>
    </citation>
    <scope>NUCLEOTIDE SEQUENCE [LARGE SCALE GENOMIC DNA]</scope>
    <source>
        <tissue evidence="4">Whole</tissue>
    </source>
</reference>
<accession>A0A0J7KSV8</accession>
<name>A0A0J7KSV8_LASNI</name>
<evidence type="ECO:0000259" key="3">
    <source>
        <dbReference type="PROSITE" id="PS50227"/>
    </source>
</evidence>
<dbReference type="PANTHER" id="PTHR45813:SF8">
    <property type="entry name" value="IG-LIKE DOMAIN-CONTAINING PROTEIN"/>
    <property type="match status" value="1"/>
</dbReference>
<dbReference type="Gene3D" id="4.10.1240.10">
    <property type="entry name" value="GPCR, family 2, extracellular hormone receptor domain"/>
    <property type="match status" value="1"/>
</dbReference>
<feature type="transmembrane region" description="Helical" evidence="2">
    <location>
        <begin position="477"/>
        <end position="499"/>
    </location>
</feature>
<feature type="domain" description="G-protein coupled receptors family 2 profile 1" evidence="3">
    <location>
        <begin position="75"/>
        <end position="133"/>
    </location>
</feature>
<keyword evidence="2" id="KW-0472">Membrane</keyword>
<keyword evidence="2" id="KW-0812">Transmembrane</keyword>
<dbReference type="InterPro" id="IPR051587">
    <property type="entry name" value="Adhesion_GPCR"/>
</dbReference>
<dbReference type="STRING" id="67767.A0A0J7KSV8"/>
<dbReference type="GO" id="GO:0007189">
    <property type="term" value="P:adenylate cyclase-activating G protein-coupled receptor signaling pathway"/>
    <property type="evidence" value="ECO:0007669"/>
    <property type="project" value="TreeGrafter"/>
</dbReference>
<dbReference type="EMBL" id="LBMM01003522">
    <property type="protein sequence ID" value="KMQ93423.1"/>
    <property type="molecule type" value="Genomic_DNA"/>
</dbReference>
<feature type="transmembrane region" description="Helical" evidence="2">
    <location>
        <begin position="390"/>
        <end position="409"/>
    </location>
</feature>
<sequence length="823" mass="91375">MTPNMRNIGIGFGWTKNRALLKLEPGRAVWEDLYPAGSILKITNIQKSAIYTCNVAHKSMSVRVEVMNRTLIPICHNGESWGLQWPITAPGSEALLECPRYFVGRRVSRLCSMKDATTPEWQIPDFSSCLYEALLLPYNNFRSLTLGYQNTTSSDTILAFWKILRKRTLALYPGEGDRIMSMLAEIERYQYSIDPPDAYISAEALTHITNRILSDEYSILSQERNVKSNSTFTGIVIMYKNMSHFIPKAYVKELDDGTDLEFRINSRVITVAVPSFGVNKHNRIWVDLQIRHLQNQTGSWNTSCGLMDNTGSWDLNTCVANTIPGDVTTHCLCPITGTIAVFLTTRAVKSFYSLVAIGLEAFLLVGMSAPISEALIVYAELTQIRPSQHLQPTVIAVITGVPILAVFATELTHKSTGWRHESWWLIYGSGVYNIFVSCATMMFLVFMLLYMGVLHKVHTLVEENVMKREAIEMRIRILHRAAIVICGIIAMEASSIFYINSSSVIFHYVFASLSFALGFKIIIVYIVNGEIAIIGPMLRRIRWKRNADEEHTSEPIKGIKMIFVHDAQLCSKADAEVENDSAIPPASSSIVGEISYREVRGVAVGSIDMREFMNPESSSGYAKSVPVPVAGRFLPEIRVDHSDDIDLENYSTSPRKYQEPPTNVFVDPNFSARGSRCVTDVVTYGSGGVNDCCSFLNEYGRGDGKIFLPVASVSPECPSAKVLCSADVESSRLGAMPDVTLAVKSDVELSSRTNAELKNREHVASVIPDIANTSERKQPDGEEKTPEIVVTAGGCDSTTTGMLDRISHDLDYLLNRTHAKEGA</sequence>
<organism evidence="4 5">
    <name type="scientific">Lasius niger</name>
    <name type="common">Black garden ant</name>
    <dbReference type="NCBI Taxonomy" id="67767"/>
    <lineage>
        <taxon>Eukaryota</taxon>
        <taxon>Metazoa</taxon>
        <taxon>Ecdysozoa</taxon>
        <taxon>Arthropoda</taxon>
        <taxon>Hexapoda</taxon>
        <taxon>Insecta</taxon>
        <taxon>Pterygota</taxon>
        <taxon>Neoptera</taxon>
        <taxon>Endopterygota</taxon>
        <taxon>Hymenoptera</taxon>
        <taxon>Apocrita</taxon>
        <taxon>Aculeata</taxon>
        <taxon>Formicoidea</taxon>
        <taxon>Formicidae</taxon>
        <taxon>Formicinae</taxon>
        <taxon>Lasius</taxon>
        <taxon>Lasius</taxon>
    </lineage>
</organism>
<dbReference type="PaxDb" id="67767-A0A0J7KSV8"/>
<dbReference type="AlphaFoldDB" id="A0A0J7KSV8"/>
<feature type="transmembrane region" description="Helical" evidence="2">
    <location>
        <begin position="429"/>
        <end position="450"/>
    </location>
</feature>
<dbReference type="GO" id="GO:0016020">
    <property type="term" value="C:membrane"/>
    <property type="evidence" value="ECO:0007669"/>
    <property type="project" value="InterPro"/>
</dbReference>
<proteinExistence type="predicted"/>
<dbReference type="InterPro" id="IPR046338">
    <property type="entry name" value="GAIN_dom_sf"/>
</dbReference>
<evidence type="ECO:0000313" key="4">
    <source>
        <dbReference type="EMBL" id="KMQ93423.1"/>
    </source>
</evidence>
<dbReference type="PANTHER" id="PTHR45813">
    <property type="entry name" value="IG-LIKE DOMAIN-CONTAINING PROTEIN"/>
    <property type="match status" value="1"/>
</dbReference>
<feature type="transmembrane region" description="Helical" evidence="2">
    <location>
        <begin position="351"/>
        <end position="378"/>
    </location>
</feature>
<keyword evidence="1" id="KW-0325">Glycoprotein</keyword>
<dbReference type="Proteomes" id="UP000036403">
    <property type="component" value="Unassembled WGS sequence"/>
</dbReference>
<dbReference type="Gene3D" id="2.60.220.50">
    <property type="match status" value="1"/>
</dbReference>
<protein>
    <submittedName>
        <fullName evidence="4">Brain-specific angiogenesis inhibitor 1</fullName>
    </submittedName>
</protein>
<keyword evidence="5" id="KW-1185">Reference proteome</keyword>
<dbReference type="InterPro" id="IPR001879">
    <property type="entry name" value="GPCR_2_extracellular_dom"/>
</dbReference>
<dbReference type="PROSITE" id="PS50227">
    <property type="entry name" value="G_PROTEIN_RECEP_F2_3"/>
    <property type="match status" value="1"/>
</dbReference>
<gene>
    <name evidence="4" type="ORF">RF55_6477</name>
</gene>
<feature type="transmembrane region" description="Helical" evidence="2">
    <location>
        <begin position="505"/>
        <end position="535"/>
    </location>
</feature>
<evidence type="ECO:0000313" key="5">
    <source>
        <dbReference type="Proteomes" id="UP000036403"/>
    </source>
</evidence>
<comment type="caution">
    <text evidence="4">The sequence shown here is derived from an EMBL/GenBank/DDBJ whole genome shotgun (WGS) entry which is preliminary data.</text>
</comment>
<evidence type="ECO:0000256" key="1">
    <source>
        <dbReference type="ARBA" id="ARBA00023180"/>
    </source>
</evidence>
<dbReference type="GO" id="GO:0004930">
    <property type="term" value="F:G protein-coupled receptor activity"/>
    <property type="evidence" value="ECO:0007669"/>
    <property type="project" value="InterPro"/>
</dbReference>